<dbReference type="Pfam" id="PF08239">
    <property type="entry name" value="SH3_3"/>
    <property type="match status" value="1"/>
</dbReference>
<dbReference type="InterPro" id="IPR003646">
    <property type="entry name" value="SH3-like_bac-type"/>
</dbReference>
<reference evidence="4" key="1">
    <citation type="journal article" date="2020" name="mSystems">
        <title>Genome- and Community-Level Interaction Insights into Carbon Utilization and Element Cycling Functions of Hydrothermarchaeota in Hydrothermal Sediment.</title>
        <authorList>
            <person name="Zhou Z."/>
            <person name="Liu Y."/>
            <person name="Xu W."/>
            <person name="Pan J."/>
            <person name="Luo Z.H."/>
            <person name="Li M."/>
        </authorList>
    </citation>
    <scope>NUCLEOTIDE SEQUENCE [LARGE SCALE GENOMIC DNA]</scope>
    <source>
        <strain evidence="4">SpSt-289</strain>
    </source>
</reference>
<keyword evidence="2" id="KW-0812">Transmembrane</keyword>
<evidence type="ECO:0000256" key="2">
    <source>
        <dbReference type="SAM" id="Phobius"/>
    </source>
</evidence>
<evidence type="ECO:0000259" key="3">
    <source>
        <dbReference type="SMART" id="SM00287"/>
    </source>
</evidence>
<keyword evidence="2" id="KW-1133">Transmembrane helix</keyword>
<dbReference type="Gene3D" id="3.20.20.80">
    <property type="entry name" value="Glycosidases"/>
    <property type="match status" value="1"/>
</dbReference>
<feature type="region of interest" description="Disordered" evidence="1">
    <location>
        <begin position="1"/>
        <end position="41"/>
    </location>
</feature>
<protein>
    <submittedName>
        <fullName evidence="4">DUF3380 domain-containing protein</fullName>
    </submittedName>
</protein>
<feature type="transmembrane region" description="Helical" evidence="2">
    <location>
        <begin position="837"/>
        <end position="860"/>
    </location>
</feature>
<feature type="compositionally biased region" description="Low complexity" evidence="1">
    <location>
        <begin position="26"/>
        <end position="41"/>
    </location>
</feature>
<dbReference type="InterPro" id="IPR017853">
    <property type="entry name" value="GH"/>
</dbReference>
<dbReference type="Pfam" id="PF11860">
    <property type="entry name" value="Muramidase"/>
    <property type="match status" value="1"/>
</dbReference>
<evidence type="ECO:0000313" key="4">
    <source>
        <dbReference type="EMBL" id="HDX30691.1"/>
    </source>
</evidence>
<feature type="compositionally biased region" description="Basic and acidic residues" evidence="1">
    <location>
        <begin position="9"/>
        <end position="22"/>
    </location>
</feature>
<keyword evidence="2" id="KW-0472">Membrane</keyword>
<sequence length="959" mass="106775">MATQDEQTIEERKPKRGRDSGRKKQASNSSNGASSPAATPAASPATMNFFAPYIYGLHESGGEHLMLEAGRPGWVVELASVGLDGGSDPADFTRLAGQGLGVIVRLHNGYEPNGSIPPPAFYDDFATSCARFVARSAGCHIWIIGNEPNHAAERPHGLPILPAQYADCYRRCRTAIRRLPGHEQDLVLVAGPAPWNAETRYPGNPLGDWAKYFADTLAALPTEECDGFAIHTYTRRLDPSRIRVDIPYNADGYRHLRDEFGSYKDFMEAVPQRLRGLPVFITETDPTEPTTGWEDGRNVGWVRTAYEEIANWNANPAHQPIQALVLYRWPQSGLIHDQPQWSIADRPGIIEDFKQALRALPPEVYRTPAPRPHLAAGGADRLFATIPRIYTNQQVINAFHDAALAMGLTAWALLERAGLSLIQLASAREAIYQGPALEALPGLSGEAFARVRSLLLAQLRTQLLWRGVVEAPDGLNLRTGPGVENPILRTLPDKTPVDVLAELGDWLYCALDSEDGYLYAAYVKRVALQEEDEALALPMAEQIAVPSGATAAERRAIETWNRYGGFLRRLSARLNIDPGAALAVLLAESAGDAFGPDGRMIIRFEVHVFRREWNPPDPARFDAHFRFDAQNPASGHAWRPTPDSPWREFHGNQAAEWEVFTFARGLDERAAMRSISMGLAQIMGFNHQMIGYATVQEMFEAFRRSERAQLEGMFRFIEARSLVEPIRRRDFLAFAAGYNGAGNAPTYAAIIRQQLAIYDRLIVPTPVSTIATTSTEEATMTEAIEPVMSSQGAALPMPTPPPLEMDPELYDAWRKHVERGFENNNRMFDRTLNAFMYPYWLTVIMYVVLFLVGIGALVVAARLSFESGKEMYTLLFGGIGVVAFLTFFLTRPLQALEENLQFITWLGLIYNTYWTRLAYMTNQESVQQDLEAATSDSIKKLKDLLETHSERSSKRPGLR</sequence>
<gene>
    <name evidence="4" type="ORF">ENQ20_04265</name>
</gene>
<feature type="transmembrane region" description="Helical" evidence="2">
    <location>
        <begin position="902"/>
        <end position="919"/>
    </location>
</feature>
<dbReference type="Gene3D" id="2.30.30.40">
    <property type="entry name" value="SH3 Domains"/>
    <property type="match status" value="1"/>
</dbReference>
<evidence type="ECO:0000256" key="1">
    <source>
        <dbReference type="SAM" id="MobiDB-lite"/>
    </source>
</evidence>
<comment type="caution">
    <text evidence="4">The sequence shown here is derived from an EMBL/GenBank/DDBJ whole genome shotgun (WGS) entry which is preliminary data.</text>
</comment>
<name>A0A7C1FSU1_9CHLR</name>
<dbReference type="SUPFAM" id="SSF51445">
    <property type="entry name" value="(Trans)glycosidases"/>
    <property type="match status" value="1"/>
</dbReference>
<feature type="domain" description="SH3b" evidence="3">
    <location>
        <begin position="467"/>
        <end position="527"/>
    </location>
</feature>
<accession>A0A7C1FSU1</accession>
<organism evidence="4">
    <name type="scientific">Caldilinea aerophila</name>
    <dbReference type="NCBI Taxonomy" id="133453"/>
    <lineage>
        <taxon>Bacteria</taxon>
        <taxon>Bacillati</taxon>
        <taxon>Chloroflexota</taxon>
        <taxon>Caldilineae</taxon>
        <taxon>Caldilineales</taxon>
        <taxon>Caldilineaceae</taxon>
        <taxon>Caldilinea</taxon>
    </lineage>
</organism>
<dbReference type="SMART" id="SM00287">
    <property type="entry name" value="SH3b"/>
    <property type="match status" value="1"/>
</dbReference>
<proteinExistence type="predicted"/>
<dbReference type="InterPro" id="IPR024408">
    <property type="entry name" value="Muramidase"/>
</dbReference>
<feature type="transmembrane region" description="Helical" evidence="2">
    <location>
        <begin position="872"/>
        <end position="890"/>
    </location>
</feature>
<dbReference type="AlphaFoldDB" id="A0A7C1FSU1"/>
<dbReference type="EMBL" id="DSMG01000049">
    <property type="protein sequence ID" value="HDX30691.1"/>
    <property type="molecule type" value="Genomic_DNA"/>
</dbReference>